<evidence type="ECO:0000256" key="1">
    <source>
        <dbReference type="ARBA" id="ARBA00001970"/>
    </source>
</evidence>
<reference evidence="15 16" key="1">
    <citation type="submission" date="2017-12" db="EMBL/GenBank/DDBJ databases">
        <title>Draft Genome sequences of multiple microbial strains isolated from spacecraft associated surfaces.</title>
        <authorList>
            <person name="Seuylemezian A."/>
            <person name="Vaishampayan P."/>
            <person name="Venkateswaran K."/>
        </authorList>
    </citation>
    <scope>NUCLEOTIDE SEQUENCE [LARGE SCALE GENOMIC DNA]</scope>
    <source>
        <strain evidence="15 16">2P01AA</strain>
    </source>
</reference>
<dbReference type="Proteomes" id="UP000233553">
    <property type="component" value="Unassembled WGS sequence"/>
</dbReference>
<dbReference type="GO" id="GO:0046872">
    <property type="term" value="F:metal ion binding"/>
    <property type="evidence" value="ECO:0007669"/>
    <property type="project" value="UniProtKB-KW"/>
</dbReference>
<keyword evidence="3" id="KW-0813">Transport</keyword>
<comment type="similarity">
    <text evidence="12">Belongs to the cytochrome b561 family.</text>
</comment>
<dbReference type="GO" id="GO:0005886">
    <property type="term" value="C:plasma membrane"/>
    <property type="evidence" value="ECO:0007669"/>
    <property type="project" value="UniProtKB-SubCell"/>
</dbReference>
<name>A0A2N0WKL0_9GAMM</name>
<proteinExistence type="inferred from homology"/>
<feature type="domain" description="Cytochrome b561 bacterial/Ni-hydrogenase" evidence="14">
    <location>
        <begin position="10"/>
        <end position="194"/>
    </location>
</feature>
<evidence type="ECO:0000256" key="8">
    <source>
        <dbReference type="ARBA" id="ARBA00022982"/>
    </source>
</evidence>
<evidence type="ECO:0000256" key="13">
    <source>
        <dbReference type="SAM" id="Phobius"/>
    </source>
</evidence>
<keyword evidence="5" id="KW-0349">Heme</keyword>
<dbReference type="GO" id="GO:0009055">
    <property type="term" value="F:electron transfer activity"/>
    <property type="evidence" value="ECO:0007669"/>
    <property type="project" value="InterPro"/>
</dbReference>
<evidence type="ECO:0000256" key="10">
    <source>
        <dbReference type="ARBA" id="ARBA00023004"/>
    </source>
</evidence>
<dbReference type="AlphaFoldDB" id="A0A2N0WKL0"/>
<dbReference type="EMBL" id="PISJ01000001">
    <property type="protein sequence ID" value="PKF37284.1"/>
    <property type="molecule type" value="Genomic_DNA"/>
</dbReference>
<dbReference type="InterPro" id="IPR052168">
    <property type="entry name" value="Cytochrome_b561_oxidase"/>
</dbReference>
<keyword evidence="9 13" id="KW-1133">Transmembrane helix</keyword>
<evidence type="ECO:0000259" key="14">
    <source>
        <dbReference type="Pfam" id="PF01292"/>
    </source>
</evidence>
<dbReference type="RefSeq" id="WP_101235327.1">
    <property type="nucleotide sequence ID" value="NZ_JBCNKA010000025.1"/>
</dbReference>
<dbReference type="GO" id="GO:0020037">
    <property type="term" value="F:heme binding"/>
    <property type="evidence" value="ECO:0007669"/>
    <property type="project" value="TreeGrafter"/>
</dbReference>
<evidence type="ECO:0000256" key="9">
    <source>
        <dbReference type="ARBA" id="ARBA00022989"/>
    </source>
</evidence>
<dbReference type="GO" id="GO:0022904">
    <property type="term" value="P:respiratory electron transport chain"/>
    <property type="evidence" value="ECO:0007669"/>
    <property type="project" value="InterPro"/>
</dbReference>
<evidence type="ECO:0000256" key="12">
    <source>
        <dbReference type="ARBA" id="ARBA00037975"/>
    </source>
</evidence>
<feature type="transmembrane region" description="Helical" evidence="13">
    <location>
        <begin position="163"/>
        <end position="181"/>
    </location>
</feature>
<comment type="subcellular location">
    <subcellularLocation>
        <location evidence="2">Cell membrane</location>
        <topology evidence="2">Multi-pass membrane protein</topology>
    </subcellularLocation>
</comment>
<dbReference type="InterPro" id="IPR011577">
    <property type="entry name" value="Cyt_b561_bac/Ni-Hgenase"/>
</dbReference>
<feature type="transmembrane region" description="Helical" evidence="13">
    <location>
        <begin position="16"/>
        <end position="34"/>
    </location>
</feature>
<feature type="transmembrane region" description="Helical" evidence="13">
    <location>
        <begin position="85"/>
        <end position="110"/>
    </location>
</feature>
<evidence type="ECO:0000256" key="6">
    <source>
        <dbReference type="ARBA" id="ARBA00022692"/>
    </source>
</evidence>
<dbReference type="SUPFAM" id="SSF81342">
    <property type="entry name" value="Transmembrane di-heme cytochromes"/>
    <property type="match status" value="1"/>
</dbReference>
<protein>
    <submittedName>
        <fullName evidence="15">Cytochrome B</fullName>
    </submittedName>
</protein>
<sequence length="199" mass="22810">MSLKNSIYNYGSIAKWLHWTTALLFLLAYCSVYYRQWFTEKGTPENWTALQLHLSVGISIAVIISLRIIWRLTNPQPHLEPASPLANFAAHTGHFALYAIMIIAPLTGYLGTGVNTEFLFLFEIPKFEHTALFQSWVAQGMGLSFEQFEKPIDFIHKQVLGKWLIWMLILGHAGAALYHHYVKKDRTLIKMTTGKDQLK</sequence>
<evidence type="ECO:0000256" key="7">
    <source>
        <dbReference type="ARBA" id="ARBA00022723"/>
    </source>
</evidence>
<accession>A0A2N0WKL0</accession>
<evidence type="ECO:0000256" key="5">
    <source>
        <dbReference type="ARBA" id="ARBA00022617"/>
    </source>
</evidence>
<evidence type="ECO:0000256" key="4">
    <source>
        <dbReference type="ARBA" id="ARBA00022475"/>
    </source>
</evidence>
<evidence type="ECO:0000256" key="3">
    <source>
        <dbReference type="ARBA" id="ARBA00022448"/>
    </source>
</evidence>
<dbReference type="Pfam" id="PF01292">
    <property type="entry name" value="Ni_hydr_CYTB"/>
    <property type="match status" value="1"/>
</dbReference>
<comment type="caution">
    <text evidence="15">The sequence shown here is derived from an EMBL/GenBank/DDBJ whole genome shotgun (WGS) entry which is preliminary data.</text>
</comment>
<feature type="transmembrane region" description="Helical" evidence="13">
    <location>
        <begin position="54"/>
        <end position="73"/>
    </location>
</feature>
<keyword evidence="11 13" id="KW-0472">Membrane</keyword>
<gene>
    <name evidence="15" type="ORF">CW311_00355</name>
</gene>
<keyword evidence="4" id="KW-1003">Cell membrane</keyword>
<keyword evidence="8" id="KW-0249">Electron transport</keyword>
<evidence type="ECO:0000256" key="2">
    <source>
        <dbReference type="ARBA" id="ARBA00004651"/>
    </source>
</evidence>
<comment type="cofactor">
    <cofactor evidence="1">
        <name>heme b</name>
        <dbReference type="ChEBI" id="CHEBI:60344"/>
    </cofactor>
</comment>
<evidence type="ECO:0000313" key="15">
    <source>
        <dbReference type="EMBL" id="PKF37284.1"/>
    </source>
</evidence>
<evidence type="ECO:0000313" key="16">
    <source>
        <dbReference type="Proteomes" id="UP000233553"/>
    </source>
</evidence>
<dbReference type="PANTHER" id="PTHR30529">
    <property type="entry name" value="CYTOCHROME B561"/>
    <property type="match status" value="1"/>
</dbReference>
<dbReference type="InterPro" id="IPR016174">
    <property type="entry name" value="Di-haem_cyt_TM"/>
</dbReference>
<keyword evidence="6 13" id="KW-0812">Transmembrane</keyword>
<organism evidence="15 16">
    <name type="scientific">Acinetobacter proteolyticus</name>
    <dbReference type="NCBI Taxonomy" id="1776741"/>
    <lineage>
        <taxon>Bacteria</taxon>
        <taxon>Pseudomonadati</taxon>
        <taxon>Pseudomonadota</taxon>
        <taxon>Gammaproteobacteria</taxon>
        <taxon>Moraxellales</taxon>
        <taxon>Moraxellaceae</taxon>
        <taxon>Acinetobacter</taxon>
    </lineage>
</organism>
<keyword evidence="10" id="KW-0408">Iron</keyword>
<dbReference type="Gene3D" id="1.20.950.20">
    <property type="entry name" value="Transmembrane di-heme cytochromes, Chain C"/>
    <property type="match status" value="1"/>
</dbReference>
<evidence type="ECO:0000256" key="11">
    <source>
        <dbReference type="ARBA" id="ARBA00023136"/>
    </source>
</evidence>
<keyword evidence="7" id="KW-0479">Metal-binding</keyword>
<dbReference type="PANTHER" id="PTHR30529:SF7">
    <property type="entry name" value="CYTOCHROME B561 BACTERIAL_NI-HYDROGENASE DOMAIN-CONTAINING PROTEIN"/>
    <property type="match status" value="1"/>
</dbReference>